<dbReference type="RefSeq" id="WP_085212541.1">
    <property type="nucleotide sequence ID" value="NZ_FXAM01000001.1"/>
</dbReference>
<accession>A0A1Y6CWW1</accession>
<dbReference type="Proteomes" id="UP000192923">
    <property type="component" value="Unassembled WGS sequence"/>
</dbReference>
<proteinExistence type="predicted"/>
<dbReference type="AlphaFoldDB" id="A0A1Y6CWW1"/>
<gene>
    <name evidence="2" type="ORF">SAMN02949497_2162</name>
</gene>
<evidence type="ECO:0000313" key="3">
    <source>
        <dbReference type="Proteomes" id="UP000192923"/>
    </source>
</evidence>
<keyword evidence="1" id="KW-0812">Transmembrane</keyword>
<keyword evidence="1" id="KW-1133">Transmembrane helix</keyword>
<dbReference type="OrthoDB" id="5570073at2"/>
<organism evidence="2 3">
    <name type="scientific">Methylomagnum ishizawai</name>
    <dbReference type="NCBI Taxonomy" id="1760988"/>
    <lineage>
        <taxon>Bacteria</taxon>
        <taxon>Pseudomonadati</taxon>
        <taxon>Pseudomonadota</taxon>
        <taxon>Gammaproteobacteria</taxon>
        <taxon>Methylococcales</taxon>
        <taxon>Methylococcaceae</taxon>
        <taxon>Methylomagnum</taxon>
    </lineage>
</organism>
<sequence>MNEQFSNIIAGLTATLAVAWFSFEISRKRKRLRETYDVLDKDDRHICIALEQMVEDGKLKPWTPGSSLP</sequence>
<feature type="transmembrane region" description="Helical" evidence="1">
    <location>
        <begin position="6"/>
        <end position="23"/>
    </location>
</feature>
<evidence type="ECO:0000313" key="2">
    <source>
        <dbReference type="EMBL" id="SMF94827.1"/>
    </source>
</evidence>
<dbReference type="EMBL" id="FXAM01000001">
    <property type="protein sequence ID" value="SMF94827.1"/>
    <property type="molecule type" value="Genomic_DNA"/>
</dbReference>
<name>A0A1Y6CWW1_9GAMM</name>
<dbReference type="STRING" id="1760988.SAMN02949497_2162"/>
<protein>
    <submittedName>
        <fullName evidence="2">Uncharacterized protein</fullName>
    </submittedName>
</protein>
<keyword evidence="1" id="KW-0472">Membrane</keyword>
<evidence type="ECO:0000256" key="1">
    <source>
        <dbReference type="SAM" id="Phobius"/>
    </source>
</evidence>
<keyword evidence="3" id="KW-1185">Reference proteome</keyword>
<reference evidence="2 3" key="1">
    <citation type="submission" date="2016-12" db="EMBL/GenBank/DDBJ databases">
        <authorList>
            <person name="Song W.-J."/>
            <person name="Kurnit D.M."/>
        </authorList>
    </citation>
    <scope>NUCLEOTIDE SEQUENCE [LARGE SCALE GENOMIC DNA]</scope>
    <source>
        <strain evidence="2 3">175</strain>
    </source>
</reference>